<proteinExistence type="predicted"/>
<sequence>MLSLTQDPLNEVIFNGKSYHLDLAFDTVLQYLQLSSDDDLSKEEKVEYAITLFLDEQDLPNDPEFYELIFKAVNEEITADPYGNNMPNSNPFGLAPIKYFDYVQDAEAIFASFMREYKINLLKQRGKMHWREFKALFDGLSENSYMQRIISIRQRDLSEVDDSKMRQQLTEAKSYYALDEPQKEEVKQEHVAQTSALSAMFKAMQGQVKKGG</sequence>
<accession>A0A3E4MAA9</accession>
<organism evidence="1 2">
    <name type="scientific">Ligilactobacillus ruminis</name>
    <dbReference type="NCBI Taxonomy" id="1623"/>
    <lineage>
        <taxon>Bacteria</taxon>
        <taxon>Bacillati</taxon>
        <taxon>Bacillota</taxon>
        <taxon>Bacilli</taxon>
        <taxon>Lactobacillales</taxon>
        <taxon>Lactobacillaceae</taxon>
        <taxon>Ligilactobacillus</taxon>
    </lineage>
</organism>
<evidence type="ECO:0000313" key="1">
    <source>
        <dbReference type="EMBL" id="RGK46564.1"/>
    </source>
</evidence>
<dbReference type="InterPro" id="IPR009660">
    <property type="entry name" value="Phage_A500_Gp15"/>
</dbReference>
<dbReference type="Proteomes" id="UP000260790">
    <property type="component" value="Unassembled WGS sequence"/>
</dbReference>
<reference evidence="1 2" key="1">
    <citation type="submission" date="2018-08" db="EMBL/GenBank/DDBJ databases">
        <title>A genome reference for cultivated species of the human gut microbiota.</title>
        <authorList>
            <person name="Zou Y."/>
            <person name="Xue W."/>
            <person name="Luo G."/>
        </authorList>
    </citation>
    <scope>NUCLEOTIDE SEQUENCE [LARGE SCALE GENOMIC DNA]</scope>
    <source>
        <strain evidence="1 2">TF10-9AT</strain>
    </source>
</reference>
<gene>
    <name evidence="1" type="ORF">DXD09_06110</name>
</gene>
<dbReference type="Pfam" id="PF06854">
    <property type="entry name" value="Phage_Gp15"/>
    <property type="match status" value="1"/>
</dbReference>
<evidence type="ECO:0000313" key="2">
    <source>
        <dbReference type="Proteomes" id="UP000260790"/>
    </source>
</evidence>
<dbReference type="AlphaFoldDB" id="A0A3E4MAA9"/>
<evidence type="ECO:0008006" key="3">
    <source>
        <dbReference type="Google" id="ProtNLM"/>
    </source>
</evidence>
<dbReference type="RefSeq" id="WP_117643150.1">
    <property type="nucleotide sequence ID" value="NZ_JAQCXN010000005.1"/>
</dbReference>
<comment type="caution">
    <text evidence="1">The sequence shown here is derived from an EMBL/GenBank/DDBJ whole genome shotgun (WGS) entry which is preliminary data.</text>
</comment>
<protein>
    <recommendedName>
        <fullName evidence="3">Bacteriophage Gp15 protein</fullName>
    </recommendedName>
</protein>
<dbReference type="EMBL" id="QSQR01000005">
    <property type="protein sequence ID" value="RGK46564.1"/>
    <property type="molecule type" value="Genomic_DNA"/>
</dbReference>
<name>A0A3E4MAA9_9LACO</name>